<evidence type="ECO:0000259" key="6">
    <source>
        <dbReference type="Pfam" id="PF24630"/>
    </source>
</evidence>
<evidence type="ECO:0000313" key="7">
    <source>
        <dbReference type="EMBL" id="GAB1297883.1"/>
    </source>
</evidence>
<keyword evidence="8" id="KW-1185">Reference proteome</keyword>
<evidence type="ECO:0000259" key="5">
    <source>
        <dbReference type="Pfam" id="PF23314"/>
    </source>
</evidence>
<dbReference type="InterPro" id="IPR056243">
    <property type="entry name" value="TASOR_ab_dom"/>
</dbReference>
<dbReference type="PANTHER" id="PTHR16207">
    <property type="entry name" value="SET DOMAIN-CONTAINING PROTEIN"/>
    <property type="match status" value="1"/>
</dbReference>
<protein>
    <submittedName>
        <fullName evidence="7">Protein TASOR 2</fullName>
    </submittedName>
</protein>
<evidence type="ECO:0000313" key="8">
    <source>
        <dbReference type="Proteomes" id="UP001623349"/>
    </source>
</evidence>
<dbReference type="Pfam" id="PF24630">
    <property type="entry name" value="PIN_TASOR"/>
    <property type="match status" value="1"/>
</dbReference>
<evidence type="ECO:0000259" key="4">
    <source>
        <dbReference type="Pfam" id="PF12509"/>
    </source>
</evidence>
<dbReference type="Pfam" id="PF12480">
    <property type="entry name" value="GARIL_Rab2_bd"/>
    <property type="match status" value="1"/>
</dbReference>
<feature type="compositionally biased region" description="Basic residues" evidence="2">
    <location>
        <begin position="541"/>
        <end position="567"/>
    </location>
</feature>
<feature type="region of interest" description="Disordered" evidence="2">
    <location>
        <begin position="1579"/>
        <end position="1598"/>
    </location>
</feature>
<sequence>MESSSLCLRLTQVASCLTTLGHLMAITATWMQISTKFLTKEVIFHYLYEPSDNTVIKCPRQTCPYITVAFQHKETKQWQHPLIKACELELNKNALVSPWKGQLIIQGCLLCDITLWTAYGTVAPVQLPRELDFKYVMKVSSLKESLPEAAFRRRNYLEQKVCCQDLCFDLYEVELTNKQGENIDKLLEYVKYKELALIKCLEDRNFGDEQMGLHGLHLFRAPQPAVLGAKDVKIEDGLSMKVVPVLPALSYALLEAKKSLSEEGIPPNILVKHSFQELYKADRSLSLMAPPPDAASTGSLPHAFDLPPPLETCSLESLTQLKCYFSDPTGYTLDLSAALDLLAEHPQVPCISDGICDAGFSLVMTPDPEFLDSEMGMRKKTETAEKSRRTLKVKKKAMTPSSNQRVQPKRKATTAAVTRPSKRASLGRATSKRTAPRTDNRSCNPTLKLVKGQFPQKRKRGFGCPGTLCRPGWPQTKAASTSCVLGLKGAEVLTAQIVQKTRLERKKQEASVSKDAPVPTNAKRAKKQEKSPGRIASRPKPPVRKSPQKRKVNVARGRRNTKARKQLKPAGKEIALHLQPEISSDGRKDGLNLSTSQQESIAMIPKGPPENSVISCDSQALNMLADLALSSAASSMPSCFSELPQNNVLLTKENSLHGASDHEYHKGVKSQKAVLLPKPYSDEKISSESDLTNSQEENLVPSAQLLAVAQPAPHEEARDFSDASQNSVVVEHSYALLLAEQSKRHLHQRKLPSPAFVKNGAKGPEAGTPVGKVMPFRHLQNTSPLQKHSEDSLTKRKSLFVSSSLKEFFCSRTILSCDGSFKITFKCEGEYVFSLDSKYTSNPLEKTVVRALHGPWNTDWPENMEDVKLLLHIWVALFYSKKNKAIGSPRKVVEHKNPAKYVCINRSLESLDHSEIEEFSNVERPSAGGSVDPQLETKETHIGHATMTFPGPNRVLPFINPPTTRDLELCVQNDQKEVFIGECHLDTSGNQNFIYSCNTEVTGGKVKQELSDKLEASNVVLSGVISAQSNGTCIPSEEKTCQSTKMVSYNESVTQATLTTAHDGAGSESMCQKSVFDNLENKVDTFHPSLLIKTGAVQDVIQHSGHINNECPPSVERREDNVECMMVNLEPVTLAFEKNANVPIHTEVNTTDKPAGFNTELVKQVSPALSIQCPVSALEKIQTQSPRDVPSLAMSEYKDSKCLSASKVKKEKPPESLCLLQKEIPPLISSADKGLIMEAFSLVKSSSYSLASNKTMCPQDPSLQTQNGLSMSSEEVLEPSQVKVVSSASVPLREQQFPSCILAMSDVAGGSSEIVNSDNSSLNQEKSLQTFNSVFPKRTDTSMNREEVSMELSGEDADINLTLTISPPTSPGEEIAAGEIEQLQGVPVSNVGQQSRSEEIVEPERQERLIKNRETNSASCMSVYPVESREPLKNCTPEVTEKVNVTSDFPFGPLIEVSPASSPDPIVQTGERQSSPCCLKLHGSQSEKTNKFSQIKSGDVTMPEKESLLVGPQSPKGQDKLAQQMQLSAEMPQIPTNAEVEGRVAVPGQVSEVSVPSEHDKNVSFSEAVQCYDAELNKPTSPAKHGGNFKPLEKPVKSGNSLEADCMENRKMDIKHLALESSVPSSSPQKGVENKSFSDTLVSIATSGVVNVPLKQTSSKNMKKSVCNRDVKTEADSNMQVGTENSASSDKTEVQACFHPEVSKFVSSSDVTQCTYSTNPVNAEPGFQTQEIPVVRMASLLKNIGTELHEERMDLSAPGLHSNSMSTKDEQKTIHVLQDTICEVKEFLNGDVFSQDVHSCQNTVDFSKSISEEPPASFVPELVDSVGGIYEDRTFSDSPSMGHETKADAETLSGDTEISENAPVCCGPLSADCAQESLDCTDCKFDVENLRGNHTNQEEAIKDNCESFTSLNNSDDTWACSSKISELETHIPPRNQETESRPISPNKCMPHYIQITDSHGIPKTYANFTVTKEFKDTTRRMHSLKRHRNLSANCNLLSSWTSTWHVTDDITQSTLDLEYLRFDHKVKQIIKGNSLQSSPSNNIFLKESLIQISVGASPSTQTSEASVYLPPKSRSPILVTVVHSDTRQQSHHRRGSSPSSLDDSSSLWKEKCSQSRNLKNFEGSPTVPFHLNKLKYNSTSKESRNDISLILNEYAEFNKIMMNSNQTVSQDKELSVASAEAVSQETYQPGQSVSYKDVITDLCTTLHVKLRGVVREACKSPFWFYLVETEDKSFFLRTKSILKKGGHKEIELLDFCQAFHRENETLLVIIKNEDMISHLHQIPSLLKLKHFPSVVFAGVDSPEDIPNDTYQELFRSGGFVVSDDVILESLTLVQLKEILKILEKLNENGRWKWLLHYRENKKLKEDVKVDSIAHKKNIILKSYQSVNIIDLLHYHNCDSPSSTKGEILKCLLNLQIQHISARFAVFLTDKPTVATEIFENNGILVADVNYFTENIQKIAAPFRSSYCVILELRLDMEYIQQQEIPIFLCLKKHQIHTTPIE</sequence>
<dbReference type="InterPro" id="IPR046432">
    <property type="entry name" value="TASOR"/>
</dbReference>
<feature type="domain" description="TASOR pseudo-PARP" evidence="4">
    <location>
        <begin position="638"/>
        <end position="784"/>
    </location>
</feature>
<name>A0ABQ0FF39_APOSI</name>
<feature type="compositionally biased region" description="Low complexity" evidence="2">
    <location>
        <begin position="2096"/>
        <end position="2107"/>
    </location>
</feature>
<reference evidence="7 8" key="1">
    <citation type="submission" date="2024-08" db="EMBL/GenBank/DDBJ databases">
        <title>The draft genome of Apodemus speciosus.</title>
        <authorList>
            <person name="Nabeshima K."/>
            <person name="Suzuki S."/>
            <person name="Onuma M."/>
        </authorList>
    </citation>
    <scope>NUCLEOTIDE SEQUENCE [LARGE SCALE GENOMIC DNA]</scope>
    <source>
        <strain evidence="7">IB14-021</strain>
    </source>
</reference>
<evidence type="ECO:0000259" key="3">
    <source>
        <dbReference type="Pfam" id="PF12480"/>
    </source>
</evidence>
<feature type="compositionally biased region" description="Basic and acidic residues" evidence="2">
    <location>
        <begin position="378"/>
        <end position="388"/>
    </location>
</feature>
<dbReference type="InterPro" id="IPR056242">
    <property type="entry name" value="PIN_TASOR"/>
</dbReference>
<dbReference type="Pfam" id="PF12509">
    <property type="entry name" value="DUF3715"/>
    <property type="match status" value="1"/>
</dbReference>
<dbReference type="Pfam" id="PF23314">
    <property type="entry name" value="TASOR_alpha-beta"/>
    <property type="match status" value="1"/>
</dbReference>
<comment type="caution">
    <text evidence="7">The sequence shown here is derived from an EMBL/GenBank/DDBJ whole genome shotgun (WGS) entry which is preliminary data.</text>
</comment>
<feature type="region of interest" description="Disordered" evidence="2">
    <location>
        <begin position="502"/>
        <end position="567"/>
    </location>
</feature>
<evidence type="ECO:0000256" key="1">
    <source>
        <dbReference type="ARBA" id="ARBA00008058"/>
    </source>
</evidence>
<feature type="region of interest" description="Disordered" evidence="2">
    <location>
        <begin position="378"/>
        <end position="446"/>
    </location>
</feature>
<proteinExistence type="inferred from homology"/>
<feature type="region of interest" description="Disordered" evidence="2">
    <location>
        <begin position="1456"/>
        <end position="1476"/>
    </location>
</feature>
<dbReference type="PANTHER" id="PTHR16207:SF10">
    <property type="entry name" value="PROTEIN TASOR 2"/>
    <property type="match status" value="1"/>
</dbReference>
<feature type="domain" description="Golgi associated RAB2 interactor protein-like Rab2B-binding" evidence="3">
    <location>
        <begin position="172"/>
        <end position="225"/>
    </location>
</feature>
<dbReference type="InterPro" id="IPR022188">
    <property type="entry name" value="TASOR_DUF3715"/>
</dbReference>
<organism evidence="7 8">
    <name type="scientific">Apodemus speciosus</name>
    <name type="common">Large Japanese field mouse</name>
    <dbReference type="NCBI Taxonomy" id="105296"/>
    <lineage>
        <taxon>Eukaryota</taxon>
        <taxon>Metazoa</taxon>
        <taxon>Chordata</taxon>
        <taxon>Craniata</taxon>
        <taxon>Vertebrata</taxon>
        <taxon>Euteleostomi</taxon>
        <taxon>Mammalia</taxon>
        <taxon>Eutheria</taxon>
        <taxon>Euarchontoglires</taxon>
        <taxon>Glires</taxon>
        <taxon>Rodentia</taxon>
        <taxon>Myomorpha</taxon>
        <taxon>Muroidea</taxon>
        <taxon>Muridae</taxon>
        <taxon>Murinae</taxon>
        <taxon>Apodemus</taxon>
    </lineage>
</organism>
<dbReference type="Proteomes" id="UP001623349">
    <property type="component" value="Unassembled WGS sequence"/>
</dbReference>
<feature type="domain" description="TASOR PIN" evidence="6">
    <location>
        <begin position="2318"/>
        <end position="2457"/>
    </location>
</feature>
<gene>
    <name evidence="7" type="ORF">APTSU1_001311900</name>
</gene>
<comment type="similarity">
    <text evidence="1">Belongs to the TASOR family.</text>
</comment>
<dbReference type="InterPro" id="IPR022168">
    <property type="entry name" value="GARIL-like_Rab2B-bd"/>
</dbReference>
<feature type="region of interest" description="Disordered" evidence="2">
    <location>
        <begin position="2084"/>
        <end position="2107"/>
    </location>
</feature>
<accession>A0ABQ0FF39</accession>
<dbReference type="EMBL" id="BAAFST010000013">
    <property type="protein sequence ID" value="GAB1297883.1"/>
    <property type="molecule type" value="Genomic_DNA"/>
</dbReference>
<feature type="domain" description="TASOR alpha/beta" evidence="5">
    <location>
        <begin position="2219"/>
        <end position="2314"/>
    </location>
</feature>
<evidence type="ECO:0000256" key="2">
    <source>
        <dbReference type="SAM" id="MobiDB-lite"/>
    </source>
</evidence>